<dbReference type="RefSeq" id="WP_139678878.1">
    <property type="nucleotide sequence ID" value="NZ_VDMN01000007.1"/>
</dbReference>
<comment type="subcellular location">
    <subcellularLocation>
        <location evidence="1">Cell membrane</location>
        <topology evidence="1">Multi-pass membrane protein</topology>
    </subcellularLocation>
</comment>
<keyword evidence="3" id="KW-1003">Cell membrane</keyword>
<dbReference type="GO" id="GO:0005886">
    <property type="term" value="C:plasma membrane"/>
    <property type="evidence" value="ECO:0007669"/>
    <property type="project" value="UniProtKB-SubCell"/>
</dbReference>
<evidence type="ECO:0000256" key="5">
    <source>
        <dbReference type="ARBA" id="ARBA00022989"/>
    </source>
</evidence>
<dbReference type="AlphaFoldDB" id="A0A5C4XDP6"/>
<dbReference type="EMBL" id="VDMN01000007">
    <property type="protein sequence ID" value="TNM60971.1"/>
    <property type="molecule type" value="Genomic_DNA"/>
</dbReference>
<dbReference type="NCBIfam" id="NF006520">
    <property type="entry name" value="PRK08965.1-4"/>
    <property type="match status" value="1"/>
</dbReference>
<dbReference type="OrthoDB" id="9807187at2"/>
<evidence type="ECO:0000256" key="6">
    <source>
        <dbReference type="ARBA" id="ARBA00023136"/>
    </source>
</evidence>
<name>A0A5C4XDP6_9HYPH</name>
<dbReference type="Pfam" id="PF01899">
    <property type="entry name" value="MNHE"/>
    <property type="match status" value="1"/>
</dbReference>
<organism evidence="8 9">
    <name type="scientific">Aliirhizobium smilacinae</name>
    <dbReference type="NCBI Taxonomy" id="1395944"/>
    <lineage>
        <taxon>Bacteria</taxon>
        <taxon>Pseudomonadati</taxon>
        <taxon>Pseudomonadota</taxon>
        <taxon>Alphaproteobacteria</taxon>
        <taxon>Hyphomicrobiales</taxon>
        <taxon>Rhizobiaceae</taxon>
        <taxon>Aliirhizobium</taxon>
    </lineage>
</organism>
<evidence type="ECO:0000313" key="9">
    <source>
        <dbReference type="Proteomes" id="UP000311605"/>
    </source>
</evidence>
<evidence type="ECO:0000256" key="4">
    <source>
        <dbReference type="ARBA" id="ARBA00022692"/>
    </source>
</evidence>
<evidence type="ECO:0000313" key="8">
    <source>
        <dbReference type="EMBL" id="TNM60971.1"/>
    </source>
</evidence>
<dbReference type="PANTHER" id="PTHR34584:SF1">
    <property type="entry name" value="NA(+)_H(+) ANTIPORTER SUBUNIT E1"/>
    <property type="match status" value="1"/>
</dbReference>
<feature type="transmembrane region" description="Helical" evidence="7">
    <location>
        <begin position="12"/>
        <end position="39"/>
    </location>
</feature>
<keyword evidence="5 7" id="KW-1133">Transmembrane helix</keyword>
<dbReference type="Proteomes" id="UP000311605">
    <property type="component" value="Unassembled WGS sequence"/>
</dbReference>
<evidence type="ECO:0000256" key="7">
    <source>
        <dbReference type="SAM" id="Phobius"/>
    </source>
</evidence>
<gene>
    <name evidence="8" type="ORF">FHP24_24590</name>
</gene>
<proteinExistence type="inferred from homology"/>
<accession>A0A5C4XDP6</accession>
<evidence type="ECO:0000256" key="2">
    <source>
        <dbReference type="ARBA" id="ARBA00006228"/>
    </source>
</evidence>
<evidence type="ECO:0000256" key="1">
    <source>
        <dbReference type="ARBA" id="ARBA00004651"/>
    </source>
</evidence>
<dbReference type="PIRSF" id="PIRSF019239">
    <property type="entry name" value="MrpE"/>
    <property type="match status" value="1"/>
</dbReference>
<dbReference type="InterPro" id="IPR002758">
    <property type="entry name" value="Cation_antiport_E"/>
</dbReference>
<keyword evidence="6 7" id="KW-0472">Membrane</keyword>
<keyword evidence="4 7" id="KW-0812">Transmembrane</keyword>
<dbReference type="PANTHER" id="PTHR34584">
    <property type="entry name" value="NA(+)/H(+) ANTIPORTER SUBUNIT E1"/>
    <property type="match status" value="1"/>
</dbReference>
<sequence length="158" mass="17923">MLPYPILTISLTLMWMLLNGFTLGHLILGALVAVFASWAMASLRPDKPKLNKWYLLPKLFFIVLYDVALSNIAVAWLIVRGRAKGRKAGFLTIPLEIKDRTALALLAIILTSTPGSVWLEYDSYDGSILMHVLDLEEEEQWVATIKNRYEKLLMEIFA</sequence>
<feature type="transmembrane region" description="Helical" evidence="7">
    <location>
        <begin position="59"/>
        <end position="79"/>
    </location>
</feature>
<dbReference type="GO" id="GO:0008324">
    <property type="term" value="F:monoatomic cation transmembrane transporter activity"/>
    <property type="evidence" value="ECO:0007669"/>
    <property type="project" value="InterPro"/>
</dbReference>
<comment type="caution">
    <text evidence="8">The sequence shown here is derived from an EMBL/GenBank/DDBJ whole genome shotgun (WGS) entry which is preliminary data.</text>
</comment>
<feature type="transmembrane region" description="Helical" evidence="7">
    <location>
        <begin position="100"/>
        <end position="119"/>
    </location>
</feature>
<reference evidence="8 9" key="1">
    <citation type="submission" date="2019-06" db="EMBL/GenBank/DDBJ databases">
        <title>The draft genome of Rhizobium smilacinae PTYR-5.</title>
        <authorList>
            <person name="Liu L."/>
            <person name="Li L."/>
            <person name="Zhang X."/>
        </authorList>
    </citation>
    <scope>NUCLEOTIDE SEQUENCE [LARGE SCALE GENOMIC DNA]</scope>
    <source>
        <strain evidence="8 9">PTYR-5</strain>
    </source>
</reference>
<keyword evidence="9" id="KW-1185">Reference proteome</keyword>
<protein>
    <submittedName>
        <fullName evidence="8">Na+/H+ antiporter subunit E</fullName>
    </submittedName>
</protein>
<evidence type="ECO:0000256" key="3">
    <source>
        <dbReference type="ARBA" id="ARBA00022475"/>
    </source>
</evidence>
<comment type="similarity">
    <text evidence="2">Belongs to the CPA3 antiporters (TC 2.A.63) subunit E family.</text>
</comment>